<evidence type="ECO:0000256" key="8">
    <source>
        <dbReference type="ARBA" id="ARBA00023043"/>
    </source>
</evidence>
<protein>
    <recommendedName>
        <fullName evidence="13">VLRF1 domain-containing protein</fullName>
    </recommendedName>
</protein>
<evidence type="ECO:0000256" key="7">
    <source>
        <dbReference type="ARBA" id="ARBA00022801"/>
    </source>
</evidence>
<evidence type="ECO:0000256" key="6">
    <source>
        <dbReference type="ARBA" id="ARBA00022759"/>
    </source>
</evidence>
<evidence type="ECO:0000256" key="10">
    <source>
        <dbReference type="PROSITE-ProRule" id="PRU00023"/>
    </source>
</evidence>
<dbReference type="EMBL" id="ML014488">
    <property type="protein sequence ID" value="RKO98319.1"/>
    <property type="molecule type" value="Genomic_DNA"/>
</dbReference>
<sequence length="868" mass="90163">MASAAEGPSSPARAAGAPAATDAPQRSPPPSALRLYALPDALCERLRRTTAVLATSRLTVASADDDDPGDDDSDSSDRRSDDGDGDAEPTDGVVRRPGVPAHGVLACSTCGPLPRDGDGDGDGDAAAATARLRQHYRSDWHRYNIQHRDRPAVAFDAFVAATAATASADGAVLSSIDGSASDADSASEPPSEPEPASTSGTPQTAHAGASGSAVASVAATAATRVPPPASAAALRWSDSESDGEDGPVPRSRRPHAAPTTLGARRSTAGPPAAAAAPAATTAAATASDEASEAAELATLLEATKRQALVAALPGSQLPLVYYAVPPLPGSADAPANARASANAAPAAAAAATDAVYGFAVYKPLLATARPDGRFRHRDDVLKGFHQLLDDATRPPTRPSATGDPDSGGPVWTLLMLSSGHFAGLVVDPSNGRALVSKTFHRYTTRKKQGGAQSANDNAKGAAHSAGATLRRYGEQALQDDVATLLRQWRGYLDRSRLIFLRAPRSQRKTYFFQSTAAAPASLQPDDPRLRAFPFPTNRPTLSHLKQCCERLWTPVLVDRPTWDAAAAAAAGACARAEQAWRRQRCARAAAATHGSRRALGAAAADADADAPTLSETLAWLPRPQRHPAVLRLAKLCRRRETTPAEFAAALPVAWAAMTRELGDALASAEDAEAEADAEARARRRDLVARWGAFTAEAQQQLLRAPLGLRHGQTFLHLAAKAGNAPLVDWLLNVADVDPAATGADARDAIVAVHRRAKKAYELVADAVHPSRARADTAAAADAADADAAAAADADDATDSEADDVDRARVAQSAPWAVKRVFEAYRAAHPTRFASGRAWLQATGIPLPETAAAAAERRAQRRAARAAAA</sequence>
<evidence type="ECO:0000313" key="14">
    <source>
        <dbReference type="EMBL" id="RKO98319.1"/>
    </source>
</evidence>
<feature type="region of interest" description="Disordered" evidence="12">
    <location>
        <begin position="445"/>
        <end position="466"/>
    </location>
</feature>
<evidence type="ECO:0000256" key="3">
    <source>
        <dbReference type="ARBA" id="ARBA00022490"/>
    </source>
</evidence>
<evidence type="ECO:0000256" key="9">
    <source>
        <dbReference type="ARBA" id="ARBA00023054"/>
    </source>
</evidence>
<evidence type="ECO:0000256" key="4">
    <source>
        <dbReference type="ARBA" id="ARBA00022722"/>
    </source>
</evidence>
<dbReference type="PROSITE" id="PS52044">
    <property type="entry name" value="VLRF1"/>
    <property type="match status" value="1"/>
</dbReference>
<feature type="repeat" description="ANK" evidence="10">
    <location>
        <begin position="710"/>
        <end position="732"/>
    </location>
</feature>
<feature type="region of interest" description="Disordered" evidence="12">
    <location>
        <begin position="177"/>
        <end position="276"/>
    </location>
</feature>
<keyword evidence="3 11" id="KW-0963">Cytoplasm</keyword>
<keyword evidence="15" id="KW-1185">Reference proteome</keyword>
<accession>A0A4P9WXV7</accession>
<feature type="active site" evidence="11">
    <location>
        <position position="452"/>
    </location>
</feature>
<dbReference type="PANTHER" id="PTHR16036:SF2">
    <property type="entry name" value="TRNA ENDONUCLEASE ANKZF1"/>
    <property type="match status" value="1"/>
</dbReference>
<dbReference type="AlphaFoldDB" id="A0A4P9WXV7"/>
<evidence type="ECO:0000256" key="5">
    <source>
        <dbReference type="ARBA" id="ARBA00022737"/>
    </source>
</evidence>
<dbReference type="GO" id="GO:0016787">
    <property type="term" value="F:hydrolase activity"/>
    <property type="evidence" value="ECO:0007669"/>
    <property type="project" value="UniProtKB-KW"/>
</dbReference>
<dbReference type="InterPro" id="IPR002110">
    <property type="entry name" value="Ankyrin_rpt"/>
</dbReference>
<feature type="non-terminal residue" evidence="14">
    <location>
        <position position="868"/>
    </location>
</feature>
<name>A0A4P9WXV7_9FUNG</name>
<evidence type="ECO:0000256" key="1">
    <source>
        <dbReference type="ARBA" id="ARBA00004496"/>
    </source>
</evidence>
<feature type="compositionally biased region" description="Acidic residues" evidence="12">
    <location>
        <begin position="63"/>
        <end position="74"/>
    </location>
</feature>
<reference evidence="15" key="1">
    <citation type="journal article" date="2018" name="Nat. Microbiol.">
        <title>Leveraging single-cell genomics to expand the fungal tree of life.</title>
        <authorList>
            <person name="Ahrendt S.R."/>
            <person name="Quandt C.A."/>
            <person name="Ciobanu D."/>
            <person name="Clum A."/>
            <person name="Salamov A."/>
            <person name="Andreopoulos B."/>
            <person name="Cheng J.F."/>
            <person name="Woyke T."/>
            <person name="Pelin A."/>
            <person name="Henrissat B."/>
            <person name="Reynolds N.K."/>
            <person name="Benny G.L."/>
            <person name="Smith M.E."/>
            <person name="James T.Y."/>
            <person name="Grigoriev I.V."/>
        </authorList>
    </citation>
    <scope>NUCLEOTIDE SEQUENCE [LARGE SCALE GENOMIC DNA]</scope>
    <source>
        <strain evidence="15">ATCC 52028</strain>
    </source>
</reference>
<feature type="domain" description="VLRF1" evidence="13">
    <location>
        <begin position="407"/>
        <end position="554"/>
    </location>
</feature>
<keyword evidence="7 11" id="KW-0378">Hydrolase</keyword>
<gene>
    <name evidence="14" type="ORF">CXG81DRAFT_28836</name>
</gene>
<comment type="domain">
    <text evidence="11">The VLRF1 domain mediates binding to the 60S ribosomal subunit.</text>
</comment>
<dbReference type="PROSITE" id="PS50088">
    <property type="entry name" value="ANK_REPEAT"/>
    <property type="match status" value="1"/>
</dbReference>
<dbReference type="InterPro" id="IPR047139">
    <property type="entry name" value="ANKZ1/VMS1"/>
</dbReference>
<keyword evidence="6 11" id="KW-0255">Endonuclease</keyword>
<evidence type="ECO:0000313" key="15">
    <source>
        <dbReference type="Proteomes" id="UP000274922"/>
    </source>
</evidence>
<feature type="compositionally biased region" description="Low complexity" evidence="12">
    <location>
        <begin position="1"/>
        <end position="20"/>
    </location>
</feature>
<dbReference type="PANTHER" id="PTHR16036">
    <property type="entry name" value="ANKYRIN REPEAT AND ZINC FINGER DOMAIN-CONTAINING PROTEIN 1"/>
    <property type="match status" value="1"/>
</dbReference>
<evidence type="ECO:0000256" key="11">
    <source>
        <dbReference type="PROSITE-ProRule" id="PRU01389"/>
    </source>
</evidence>
<feature type="compositionally biased region" description="Low complexity" evidence="12">
    <location>
        <begin position="177"/>
        <end position="224"/>
    </location>
</feature>
<keyword evidence="4 11" id="KW-0540">Nuclease</keyword>
<dbReference type="Pfam" id="PF18826">
    <property type="entry name" value="bVLRF1"/>
    <property type="match status" value="1"/>
</dbReference>
<dbReference type="GO" id="GO:0004519">
    <property type="term" value="F:endonuclease activity"/>
    <property type="evidence" value="ECO:0007669"/>
    <property type="project" value="UniProtKB-KW"/>
</dbReference>
<comment type="similarity">
    <text evidence="2 11">Belongs to the ANKZF1/VMS1 family.</text>
</comment>
<dbReference type="GO" id="GO:0036503">
    <property type="term" value="P:ERAD pathway"/>
    <property type="evidence" value="ECO:0007669"/>
    <property type="project" value="TreeGrafter"/>
</dbReference>
<keyword evidence="5" id="KW-0677">Repeat</keyword>
<comment type="subcellular location">
    <subcellularLocation>
        <location evidence="1">Cytoplasm</location>
    </subcellularLocation>
</comment>
<proteinExistence type="inferred from homology"/>
<evidence type="ECO:0000256" key="12">
    <source>
        <dbReference type="SAM" id="MobiDB-lite"/>
    </source>
</evidence>
<dbReference type="OrthoDB" id="429841at2759"/>
<keyword evidence="8 10" id="KW-0040">ANK repeat</keyword>
<dbReference type="GO" id="GO:0005737">
    <property type="term" value="C:cytoplasm"/>
    <property type="evidence" value="ECO:0007669"/>
    <property type="project" value="UniProtKB-SubCell"/>
</dbReference>
<keyword evidence="9" id="KW-0175">Coiled coil</keyword>
<organism evidence="14 15">
    <name type="scientific">Caulochytrium protostelioides</name>
    <dbReference type="NCBI Taxonomy" id="1555241"/>
    <lineage>
        <taxon>Eukaryota</taxon>
        <taxon>Fungi</taxon>
        <taxon>Fungi incertae sedis</taxon>
        <taxon>Chytridiomycota</taxon>
        <taxon>Chytridiomycota incertae sedis</taxon>
        <taxon>Chytridiomycetes</taxon>
        <taxon>Caulochytriales</taxon>
        <taxon>Caulochytriaceae</taxon>
        <taxon>Caulochytrium</taxon>
    </lineage>
</organism>
<evidence type="ECO:0000256" key="2">
    <source>
        <dbReference type="ARBA" id="ARBA00009262"/>
    </source>
</evidence>
<dbReference type="InterPro" id="IPR041175">
    <property type="entry name" value="VLRF1/Vms1"/>
</dbReference>
<feature type="region of interest" description="Disordered" evidence="12">
    <location>
        <begin position="54"/>
        <end position="127"/>
    </location>
</feature>
<feature type="compositionally biased region" description="Low complexity" evidence="12">
    <location>
        <begin position="266"/>
        <end position="276"/>
    </location>
</feature>
<dbReference type="Proteomes" id="UP000274922">
    <property type="component" value="Unassembled WGS sequence"/>
</dbReference>
<feature type="region of interest" description="Disordered" evidence="12">
    <location>
        <begin position="1"/>
        <end position="32"/>
    </location>
</feature>
<dbReference type="STRING" id="1555241.A0A4P9WXV7"/>
<dbReference type="PROSITE" id="PS50297">
    <property type="entry name" value="ANK_REP_REGION"/>
    <property type="match status" value="1"/>
</dbReference>
<evidence type="ECO:0000259" key="13">
    <source>
        <dbReference type="PROSITE" id="PS52044"/>
    </source>
</evidence>